<feature type="compositionally biased region" description="Basic residues" evidence="1">
    <location>
        <begin position="1"/>
        <end position="17"/>
    </location>
</feature>
<feature type="region of interest" description="Disordered" evidence="1">
    <location>
        <begin position="1"/>
        <end position="24"/>
    </location>
</feature>
<evidence type="ECO:0000313" key="2">
    <source>
        <dbReference type="EMBL" id="CAD5122404.1"/>
    </source>
</evidence>
<accession>A0A7I8W1H8</accession>
<evidence type="ECO:0000256" key="1">
    <source>
        <dbReference type="SAM" id="MobiDB-lite"/>
    </source>
</evidence>
<dbReference type="EMBL" id="CAJFCJ010000017">
    <property type="protein sequence ID" value="CAD5122404.1"/>
    <property type="molecule type" value="Genomic_DNA"/>
</dbReference>
<keyword evidence="3" id="KW-1185">Reference proteome</keyword>
<gene>
    <name evidence="2" type="ORF">DGYR_LOCUS10220</name>
</gene>
<dbReference type="Proteomes" id="UP000549394">
    <property type="component" value="Unassembled WGS sequence"/>
</dbReference>
<proteinExistence type="predicted"/>
<protein>
    <submittedName>
        <fullName evidence="2">Uncharacterized protein</fullName>
    </submittedName>
</protein>
<reference evidence="2 3" key="1">
    <citation type="submission" date="2020-08" db="EMBL/GenBank/DDBJ databases">
        <authorList>
            <person name="Hejnol A."/>
        </authorList>
    </citation>
    <scope>NUCLEOTIDE SEQUENCE [LARGE SCALE GENOMIC DNA]</scope>
</reference>
<name>A0A7I8W1H8_9ANNE</name>
<evidence type="ECO:0000313" key="3">
    <source>
        <dbReference type="Proteomes" id="UP000549394"/>
    </source>
</evidence>
<comment type="caution">
    <text evidence="2">The sequence shown here is derived from an EMBL/GenBank/DDBJ whole genome shotgun (WGS) entry which is preliminary data.</text>
</comment>
<organism evidence="2 3">
    <name type="scientific">Dimorphilus gyrociliatus</name>
    <dbReference type="NCBI Taxonomy" id="2664684"/>
    <lineage>
        <taxon>Eukaryota</taxon>
        <taxon>Metazoa</taxon>
        <taxon>Spiralia</taxon>
        <taxon>Lophotrochozoa</taxon>
        <taxon>Annelida</taxon>
        <taxon>Polychaeta</taxon>
        <taxon>Polychaeta incertae sedis</taxon>
        <taxon>Dinophilidae</taxon>
        <taxon>Dimorphilus</taxon>
    </lineage>
</organism>
<dbReference type="AlphaFoldDB" id="A0A7I8W1H8"/>
<sequence>MRVRTKRSKLNRKRNVNRRGGGLNQQCREGLKNYEDQVREWIRGNVVQDRGSFVTGNDLVQKCHNALGRSINRGTFGRMLKEIYDATSVRVDGVLFYVNIKLNGKKNKKNEEKSSISTVCFPIAGPKVQLIKKNR</sequence>